<proteinExistence type="predicted"/>
<dbReference type="PANTHER" id="PTHR35303">
    <property type="entry name" value="OS02G0197800 PROTEIN"/>
    <property type="match status" value="1"/>
</dbReference>
<keyword evidence="5" id="KW-1185">Reference proteome</keyword>
<gene>
    <name evidence="4" type="ORF">IRI77_35945</name>
</gene>
<dbReference type="InterPro" id="IPR010376">
    <property type="entry name" value="GBBH-like_N"/>
</dbReference>
<dbReference type="EMBL" id="CP063849">
    <property type="protein sequence ID" value="QOY88072.1"/>
    <property type="molecule type" value="Genomic_DNA"/>
</dbReference>
<dbReference type="Pfam" id="PF06155">
    <property type="entry name" value="GBBH-like_N"/>
    <property type="match status" value="1"/>
</dbReference>
<organism evidence="4 5">
    <name type="scientific">Paludibaculum fermentans</name>
    <dbReference type="NCBI Taxonomy" id="1473598"/>
    <lineage>
        <taxon>Bacteria</taxon>
        <taxon>Pseudomonadati</taxon>
        <taxon>Acidobacteriota</taxon>
        <taxon>Terriglobia</taxon>
        <taxon>Bryobacterales</taxon>
        <taxon>Bryobacteraceae</taxon>
        <taxon>Paludibaculum</taxon>
    </lineage>
</organism>
<sequence length="123" mass="13889">MTISTDPLHLAVSKSKGIKIDWSDGHKSDFSCELLRDECPCATCTGAHGTEPQRTDYSKPAPAANPFQMYKPKIRMNNIEEVGTYAVRIDWNDGHNAGIYSYEHLRRICPCAECMKLRQEGRL</sequence>
<reference evidence="4 5" key="1">
    <citation type="submission" date="2020-10" db="EMBL/GenBank/DDBJ databases">
        <title>Complete genome sequence of Paludibaculum fermentans P105T, a facultatively anaerobic acidobacterium capable of dissimilatory Fe(III) reduction.</title>
        <authorList>
            <person name="Dedysh S.N."/>
            <person name="Beletsky A.V."/>
            <person name="Kulichevskaya I.S."/>
            <person name="Mardanov A.V."/>
            <person name="Ravin N.V."/>
        </authorList>
    </citation>
    <scope>NUCLEOTIDE SEQUENCE [LARGE SCALE GENOMIC DNA]</scope>
    <source>
        <strain evidence="4 5">P105</strain>
    </source>
</reference>
<evidence type="ECO:0000256" key="2">
    <source>
        <dbReference type="ARBA" id="ARBA00023004"/>
    </source>
</evidence>
<feature type="domain" description="Gamma-butyrobetaine hydroxylase-like N-terminal" evidence="3">
    <location>
        <begin position="13"/>
        <end position="106"/>
    </location>
</feature>
<dbReference type="AlphaFoldDB" id="A0A7S7SJH0"/>
<keyword evidence="1" id="KW-0479">Metal-binding</keyword>
<accession>A0A7S7SJH0</accession>
<evidence type="ECO:0000259" key="3">
    <source>
        <dbReference type="Pfam" id="PF06155"/>
    </source>
</evidence>
<dbReference type="Proteomes" id="UP000593892">
    <property type="component" value="Chromosome"/>
</dbReference>
<protein>
    <submittedName>
        <fullName evidence="4">DUF971 domain-containing protein</fullName>
    </submittedName>
</protein>
<dbReference type="RefSeq" id="WP_194449735.1">
    <property type="nucleotide sequence ID" value="NZ_CP063849.1"/>
</dbReference>
<evidence type="ECO:0000313" key="4">
    <source>
        <dbReference type="EMBL" id="QOY88072.1"/>
    </source>
</evidence>
<name>A0A7S7SJH0_PALFE</name>
<dbReference type="KEGG" id="pfer:IRI77_35945"/>
<keyword evidence="2" id="KW-0408">Iron</keyword>
<evidence type="ECO:0000256" key="1">
    <source>
        <dbReference type="ARBA" id="ARBA00022723"/>
    </source>
</evidence>
<dbReference type="InterPro" id="IPR038492">
    <property type="entry name" value="GBBH-like_N_sf"/>
</dbReference>
<evidence type="ECO:0000313" key="5">
    <source>
        <dbReference type="Proteomes" id="UP000593892"/>
    </source>
</evidence>
<dbReference type="Gene3D" id="3.30.2020.30">
    <property type="match status" value="1"/>
</dbReference>
<dbReference type="GO" id="GO:0046872">
    <property type="term" value="F:metal ion binding"/>
    <property type="evidence" value="ECO:0007669"/>
    <property type="project" value="UniProtKB-KW"/>
</dbReference>